<reference evidence="3 4" key="1">
    <citation type="journal article" date="2015" name="Int. J. Syst. Evol. Microbiol.">
        <title>Novibacillus thermophilus gen. nov., sp. nov., a Gram-staining-negative and moderately thermophilic member of the family Thermoactinomycetaceae.</title>
        <authorList>
            <person name="Yang G."/>
            <person name="Chen J."/>
            <person name="Zhou S."/>
        </authorList>
    </citation>
    <scope>NUCLEOTIDE SEQUENCE [LARGE SCALE GENOMIC DNA]</scope>
    <source>
        <strain evidence="3 4">SG-1</strain>
    </source>
</reference>
<dbReference type="InterPro" id="IPR022111">
    <property type="entry name" value="Rhodanese_C"/>
</dbReference>
<dbReference type="RefSeq" id="WP_077719470.1">
    <property type="nucleotide sequence ID" value="NZ_CP019699.1"/>
</dbReference>
<dbReference type="GO" id="GO:0016705">
    <property type="term" value="F:oxidoreductase activity, acting on paired donors, with incorporation or reduction of molecular oxygen"/>
    <property type="evidence" value="ECO:0007669"/>
    <property type="project" value="UniProtKB-UniRule"/>
</dbReference>
<protein>
    <recommendedName>
        <fullName evidence="1">tRNA uridine(34) hydroxylase</fullName>
        <ecNumber evidence="1">1.14.-.-</ecNumber>
    </recommendedName>
    <alternativeName>
        <fullName evidence="1">tRNA hydroxylation protein O</fullName>
    </alternativeName>
</protein>
<evidence type="ECO:0000259" key="2">
    <source>
        <dbReference type="PROSITE" id="PS50206"/>
    </source>
</evidence>
<dbReference type="STRING" id="1471761.B0W44_07215"/>
<dbReference type="EC" id="1.14.-.-" evidence="1"/>
<sequence length="306" mass="35996">MPNSKPYRILLYYKYVHIEDPRQYAEDHLRFCKELGLRGRILIAEEGINGTVSGTTEQTDIYMRAMHGDPRFQDMVFKVDEADGHAFKRLSVKPKRELVTLRLEEDVDPNKLSGKRLSPKEFYEHLQRDDVVVIDARNDYEYDIGHFRGAIKPEVRTFREYPEWARKNLSQYKDKKVIMYCTGGIRCEKLSGFFLREGFKDVSQLDGGIVTYGKDPEVKGRLFDGKCYVFDERISVPINQVEHKVVGQCYYCGKPEERYVNCANPECHFHHICCHECEEKYKRSCSEKCRNHPLNRYKLEKETIHA</sequence>
<keyword evidence="4" id="KW-1185">Reference proteome</keyword>
<keyword evidence="1" id="KW-0819">tRNA processing</keyword>
<dbReference type="KEGG" id="ntr:B0W44_07215"/>
<dbReference type="Pfam" id="PF12368">
    <property type="entry name" value="Rhodanese_C"/>
    <property type="match status" value="1"/>
</dbReference>
<dbReference type="GO" id="GO:0006400">
    <property type="term" value="P:tRNA modification"/>
    <property type="evidence" value="ECO:0007669"/>
    <property type="project" value="UniProtKB-UniRule"/>
</dbReference>
<evidence type="ECO:0000313" key="4">
    <source>
        <dbReference type="Proteomes" id="UP000188603"/>
    </source>
</evidence>
<dbReference type="Pfam" id="PF17773">
    <property type="entry name" value="UPF0176_N"/>
    <property type="match status" value="1"/>
</dbReference>
<dbReference type="InterPro" id="IPR001763">
    <property type="entry name" value="Rhodanese-like_dom"/>
</dbReference>
<evidence type="ECO:0000313" key="3">
    <source>
        <dbReference type="EMBL" id="AQS55603.1"/>
    </source>
</evidence>
<accession>A0A1U9K6G3</accession>
<dbReference type="EMBL" id="CP019699">
    <property type="protein sequence ID" value="AQS55603.1"/>
    <property type="molecule type" value="Genomic_DNA"/>
</dbReference>
<dbReference type="OrthoDB" id="9778326at2"/>
<dbReference type="AlphaFoldDB" id="A0A1U9K6G3"/>
<dbReference type="PANTHER" id="PTHR43268:SF3">
    <property type="entry name" value="RHODANESE-LIKE DOMAIN-CONTAINING PROTEIN 7-RELATED"/>
    <property type="match status" value="1"/>
</dbReference>
<gene>
    <name evidence="1" type="primary">trhO</name>
    <name evidence="3" type="ORF">B0W44_07215</name>
</gene>
<evidence type="ECO:0000256" key="1">
    <source>
        <dbReference type="HAMAP-Rule" id="MF_00469"/>
    </source>
</evidence>
<dbReference type="InterPro" id="IPR020936">
    <property type="entry name" value="TrhO"/>
</dbReference>
<name>A0A1U9K6G3_9BACL</name>
<dbReference type="Gene3D" id="3.30.70.100">
    <property type="match status" value="1"/>
</dbReference>
<dbReference type="Gene3D" id="3.40.250.10">
    <property type="entry name" value="Rhodanese-like domain"/>
    <property type="match status" value="1"/>
</dbReference>
<dbReference type="InterPro" id="IPR040503">
    <property type="entry name" value="TRHO_N"/>
</dbReference>
<comment type="similarity">
    <text evidence="1">Belongs to the TrhO family.</text>
</comment>
<dbReference type="Proteomes" id="UP000188603">
    <property type="component" value="Chromosome"/>
</dbReference>
<dbReference type="CDD" id="cd01518">
    <property type="entry name" value="RHOD_YceA"/>
    <property type="match status" value="1"/>
</dbReference>
<dbReference type="HAMAP" id="MF_00469">
    <property type="entry name" value="TrhO"/>
    <property type="match status" value="1"/>
</dbReference>
<feature type="domain" description="Rhodanese" evidence="2">
    <location>
        <begin position="127"/>
        <end position="221"/>
    </location>
</feature>
<comment type="function">
    <text evidence="1">Catalyzes oxygen-dependent 5-hydroxyuridine (ho5U) modification at position 34 in tRNAs.</text>
</comment>
<dbReference type="SMART" id="SM00450">
    <property type="entry name" value="RHOD"/>
    <property type="match status" value="1"/>
</dbReference>
<dbReference type="NCBIfam" id="NF001133">
    <property type="entry name" value="PRK00142.1-1"/>
    <property type="match status" value="1"/>
</dbReference>
<dbReference type="NCBIfam" id="NF001135">
    <property type="entry name" value="PRK00142.1-3"/>
    <property type="match status" value="1"/>
</dbReference>
<dbReference type="InterPro" id="IPR036873">
    <property type="entry name" value="Rhodanese-like_dom_sf"/>
</dbReference>
<organism evidence="3 4">
    <name type="scientific">Novibacillus thermophilus</name>
    <dbReference type="NCBI Taxonomy" id="1471761"/>
    <lineage>
        <taxon>Bacteria</taxon>
        <taxon>Bacillati</taxon>
        <taxon>Bacillota</taxon>
        <taxon>Bacilli</taxon>
        <taxon>Bacillales</taxon>
        <taxon>Thermoactinomycetaceae</taxon>
        <taxon>Novibacillus</taxon>
    </lineage>
</organism>
<dbReference type="Pfam" id="PF00581">
    <property type="entry name" value="Rhodanese"/>
    <property type="match status" value="1"/>
</dbReference>
<dbReference type="SUPFAM" id="SSF52821">
    <property type="entry name" value="Rhodanese/Cell cycle control phosphatase"/>
    <property type="match status" value="1"/>
</dbReference>
<dbReference type="PANTHER" id="PTHR43268">
    <property type="entry name" value="THIOSULFATE SULFURTRANSFERASE/RHODANESE-LIKE DOMAIN-CONTAINING PROTEIN 2"/>
    <property type="match status" value="1"/>
</dbReference>
<dbReference type="PROSITE" id="PS50206">
    <property type="entry name" value="RHODANESE_3"/>
    <property type="match status" value="1"/>
</dbReference>
<keyword evidence="1" id="KW-0560">Oxidoreductase</keyword>
<comment type="catalytic activity">
    <reaction evidence="1">
        <text>uridine(34) in tRNA + AH2 + O2 = 5-hydroxyuridine(34) in tRNA + A + H2O</text>
        <dbReference type="Rhea" id="RHEA:64224"/>
        <dbReference type="Rhea" id="RHEA-COMP:11727"/>
        <dbReference type="Rhea" id="RHEA-COMP:13381"/>
        <dbReference type="ChEBI" id="CHEBI:13193"/>
        <dbReference type="ChEBI" id="CHEBI:15377"/>
        <dbReference type="ChEBI" id="CHEBI:15379"/>
        <dbReference type="ChEBI" id="CHEBI:17499"/>
        <dbReference type="ChEBI" id="CHEBI:65315"/>
        <dbReference type="ChEBI" id="CHEBI:136877"/>
    </reaction>
</comment>
<proteinExistence type="inferred from homology"/>